<dbReference type="PROSITE" id="PS51319">
    <property type="entry name" value="TFIIS_N"/>
    <property type="match status" value="1"/>
</dbReference>
<keyword evidence="3" id="KW-0509">mRNA transport</keyword>
<dbReference type="PANTHER" id="PTHR46010:SF1">
    <property type="entry name" value="PROTEIN IWS1 HOMOLOG"/>
    <property type="match status" value="1"/>
</dbReference>
<evidence type="ECO:0000256" key="8">
    <source>
        <dbReference type="ARBA" id="ARBA00037992"/>
    </source>
</evidence>
<evidence type="ECO:0000256" key="10">
    <source>
        <dbReference type="SAM" id="MobiDB-lite"/>
    </source>
</evidence>
<evidence type="ECO:0000256" key="4">
    <source>
        <dbReference type="ARBA" id="ARBA00023015"/>
    </source>
</evidence>
<dbReference type="AlphaFoldDB" id="A0AAD4RBG8"/>
<feature type="compositionally biased region" description="Polar residues" evidence="10">
    <location>
        <begin position="452"/>
        <end position="464"/>
    </location>
</feature>
<dbReference type="Pfam" id="PF08711">
    <property type="entry name" value="Med26"/>
    <property type="match status" value="1"/>
</dbReference>
<feature type="compositionally biased region" description="Basic and acidic residues" evidence="10">
    <location>
        <begin position="214"/>
        <end position="242"/>
    </location>
</feature>
<feature type="domain" description="TFIIS N-terminal" evidence="11">
    <location>
        <begin position="337"/>
        <end position="415"/>
    </location>
</feature>
<evidence type="ECO:0000313" key="13">
    <source>
        <dbReference type="Proteomes" id="UP001201812"/>
    </source>
</evidence>
<dbReference type="InterPro" id="IPR051037">
    <property type="entry name" value="RNAPII_TF_IWS1"/>
</dbReference>
<keyword evidence="7 9" id="KW-0539">Nucleus</keyword>
<reference evidence="12" key="1">
    <citation type="submission" date="2022-01" db="EMBL/GenBank/DDBJ databases">
        <title>Genome Sequence Resource for Two Populations of Ditylenchus destructor, the Migratory Endoparasitic Phytonematode.</title>
        <authorList>
            <person name="Zhang H."/>
            <person name="Lin R."/>
            <person name="Xie B."/>
        </authorList>
    </citation>
    <scope>NUCLEOTIDE SEQUENCE</scope>
    <source>
        <strain evidence="12">BazhouSP</strain>
    </source>
</reference>
<evidence type="ECO:0000256" key="1">
    <source>
        <dbReference type="ARBA" id="ARBA00022448"/>
    </source>
</evidence>
<evidence type="ECO:0000256" key="2">
    <source>
        <dbReference type="ARBA" id="ARBA00022664"/>
    </source>
</evidence>
<keyword evidence="2" id="KW-0507">mRNA processing</keyword>
<name>A0AAD4RBG8_9BILA</name>
<dbReference type="Gene3D" id="1.20.930.10">
    <property type="entry name" value="Conserved domain common to transcription factors TFIIS, elongin A, CRSP70"/>
    <property type="match status" value="1"/>
</dbReference>
<sequence length="551" mass="61851">MDTFMENETVESSNATGPRTPEGIQGDLEENGGSDGAHTPLSQTGLDEQFNEGNPASPAHSDADNDENEAVDSDSNEAIPSPKKARRNIVQSDDEDEDNRDENGSASPKEVTPNEGTIGPTRTVIIDEDEEDNQENGNGEDVDESDSPTKSTPRKSRVVDSDDEDREEDISKKSKQIFGSDSDDDSDKGDDEKKKTKMLANIFGDDISDEEKEPEDKEKETNEEKPVDSDEGDAKFLRVEGDSDDGGKEWDFDIMLRKKRSEKKRRRHNKDSILLISDSDDKVQALVQAMGEAANEDRVSNQDKRPAIQKRKLLPMVRSMLLKADLFETLLDNGMMSGISEWLAPLPDKSLPALEVRSTLLKILESYPRLEQGILKQSGLGKAVMFLFKHPKETKENKTIAAKLIREWSRPIFQLDTDFRSVSREERLQRDYAHMPEAKRRRISLDADGVPNPSSRTRNRSGSDSGDESADQSDLRPGQVGFINRARVPKPSTRDYVIRPKSTIEGRFQGPSKSRQTDRFERAQREFRERNRAQKAKRAIGVNIAGNKMDI</sequence>
<keyword evidence="13" id="KW-1185">Reference proteome</keyword>
<protein>
    <submittedName>
        <fullName evidence="12">TFIIS helical bundle-like domain-containing protein</fullName>
    </submittedName>
</protein>
<evidence type="ECO:0000256" key="3">
    <source>
        <dbReference type="ARBA" id="ARBA00022816"/>
    </source>
</evidence>
<dbReference type="GO" id="GO:0016973">
    <property type="term" value="P:poly(A)+ mRNA export from nucleus"/>
    <property type="evidence" value="ECO:0007669"/>
    <property type="project" value="TreeGrafter"/>
</dbReference>
<evidence type="ECO:0000259" key="11">
    <source>
        <dbReference type="PROSITE" id="PS51319"/>
    </source>
</evidence>
<dbReference type="EMBL" id="JAKKPZ010000003">
    <property type="protein sequence ID" value="KAI1723475.1"/>
    <property type="molecule type" value="Genomic_DNA"/>
</dbReference>
<keyword evidence="4" id="KW-0805">Transcription regulation</keyword>
<feature type="region of interest" description="Disordered" evidence="10">
    <location>
        <begin position="1"/>
        <end position="242"/>
    </location>
</feature>
<dbReference type="GO" id="GO:0008380">
    <property type="term" value="P:RNA splicing"/>
    <property type="evidence" value="ECO:0007669"/>
    <property type="project" value="UniProtKB-KW"/>
</dbReference>
<keyword evidence="6" id="KW-0508">mRNA splicing</keyword>
<gene>
    <name evidence="12" type="ORF">DdX_03635</name>
</gene>
<dbReference type="PANTHER" id="PTHR46010">
    <property type="entry name" value="PROTEIN IWS1 HOMOLOG"/>
    <property type="match status" value="1"/>
</dbReference>
<comment type="caution">
    <text evidence="12">The sequence shown here is derived from an EMBL/GenBank/DDBJ whole genome shotgun (WGS) entry which is preliminary data.</text>
</comment>
<organism evidence="12 13">
    <name type="scientific">Ditylenchus destructor</name>
    <dbReference type="NCBI Taxonomy" id="166010"/>
    <lineage>
        <taxon>Eukaryota</taxon>
        <taxon>Metazoa</taxon>
        <taxon>Ecdysozoa</taxon>
        <taxon>Nematoda</taxon>
        <taxon>Chromadorea</taxon>
        <taxon>Rhabditida</taxon>
        <taxon>Tylenchina</taxon>
        <taxon>Tylenchomorpha</taxon>
        <taxon>Sphaerularioidea</taxon>
        <taxon>Anguinidae</taxon>
        <taxon>Anguininae</taxon>
        <taxon>Ditylenchus</taxon>
    </lineage>
</organism>
<accession>A0AAD4RBG8</accession>
<dbReference type="GO" id="GO:0006397">
    <property type="term" value="P:mRNA processing"/>
    <property type="evidence" value="ECO:0007669"/>
    <property type="project" value="UniProtKB-KW"/>
</dbReference>
<evidence type="ECO:0000313" key="12">
    <source>
        <dbReference type="EMBL" id="KAI1723475.1"/>
    </source>
</evidence>
<feature type="compositionally biased region" description="Polar residues" evidence="10">
    <location>
        <begin position="40"/>
        <end position="54"/>
    </location>
</feature>
<evidence type="ECO:0000256" key="9">
    <source>
        <dbReference type="PROSITE-ProRule" id="PRU00649"/>
    </source>
</evidence>
<evidence type="ECO:0000256" key="7">
    <source>
        <dbReference type="ARBA" id="ARBA00023242"/>
    </source>
</evidence>
<keyword evidence="1" id="KW-0813">Transport</keyword>
<comment type="subcellular location">
    <subcellularLocation>
        <location evidence="9">Nucleus</location>
    </subcellularLocation>
</comment>
<feature type="region of interest" description="Disordered" evidence="10">
    <location>
        <begin position="431"/>
        <end position="493"/>
    </location>
</feature>
<dbReference type="InterPro" id="IPR017923">
    <property type="entry name" value="TFIIS_N"/>
</dbReference>
<feature type="compositionally biased region" description="Acidic residues" evidence="10">
    <location>
        <begin position="126"/>
        <end position="146"/>
    </location>
</feature>
<dbReference type="GO" id="GO:0005634">
    <property type="term" value="C:nucleus"/>
    <property type="evidence" value="ECO:0007669"/>
    <property type="project" value="UniProtKB-SubCell"/>
</dbReference>
<dbReference type="Proteomes" id="UP001201812">
    <property type="component" value="Unassembled WGS sequence"/>
</dbReference>
<feature type="compositionally biased region" description="Acidic residues" evidence="10">
    <location>
        <begin position="64"/>
        <end position="75"/>
    </location>
</feature>
<proteinExistence type="inferred from homology"/>
<comment type="similarity">
    <text evidence="8">Belongs to the IWS1 family.</text>
</comment>
<dbReference type="FunFam" id="1.20.930.10:FF:000001">
    <property type="entry name" value="IWS1, SUPT6H interacting protein"/>
    <property type="match status" value="1"/>
</dbReference>
<evidence type="ECO:0000256" key="6">
    <source>
        <dbReference type="ARBA" id="ARBA00023187"/>
    </source>
</evidence>
<keyword evidence="5" id="KW-0804">Transcription</keyword>
<evidence type="ECO:0000256" key="5">
    <source>
        <dbReference type="ARBA" id="ARBA00023163"/>
    </source>
</evidence>
<dbReference type="InterPro" id="IPR035441">
    <property type="entry name" value="TFIIS/LEDGF_dom_sf"/>
</dbReference>